<keyword evidence="2" id="KW-0812">Transmembrane</keyword>
<reference evidence="3" key="1">
    <citation type="submission" date="2023-06" db="EMBL/GenBank/DDBJ databases">
        <title>Multi-omics analyses reveal the molecular pathogenesis toolkit of Lasiodiplodia hormozganensis, a cross-kingdom pathogen.</title>
        <authorList>
            <person name="Felix C."/>
            <person name="Meneses R."/>
            <person name="Goncalves M.F.M."/>
            <person name="Tilleman L."/>
            <person name="Duarte A.S."/>
            <person name="Jorrin-Novo J.V."/>
            <person name="Van De Peer Y."/>
            <person name="Deforce D."/>
            <person name="Van Nieuwerburgh F."/>
            <person name="Esteves A.C."/>
            <person name="Alves A."/>
        </authorList>
    </citation>
    <scope>NUCLEOTIDE SEQUENCE</scope>
    <source>
        <strain evidence="3">CBS 339.90</strain>
    </source>
</reference>
<comment type="caution">
    <text evidence="3">The sequence shown here is derived from an EMBL/GenBank/DDBJ whole genome shotgun (WGS) entry which is preliminary data.</text>
</comment>
<organism evidence="3 4">
    <name type="scientific">Lasiodiplodia hormozganensis</name>
    <dbReference type="NCBI Taxonomy" id="869390"/>
    <lineage>
        <taxon>Eukaryota</taxon>
        <taxon>Fungi</taxon>
        <taxon>Dikarya</taxon>
        <taxon>Ascomycota</taxon>
        <taxon>Pezizomycotina</taxon>
        <taxon>Dothideomycetes</taxon>
        <taxon>Dothideomycetes incertae sedis</taxon>
        <taxon>Botryosphaeriales</taxon>
        <taxon>Botryosphaeriaceae</taxon>
        <taxon>Lasiodiplodia</taxon>
    </lineage>
</organism>
<dbReference type="SUPFAM" id="SSF89372">
    <property type="entry name" value="Fucose-specific lectin"/>
    <property type="match status" value="1"/>
</dbReference>
<feature type="region of interest" description="Disordered" evidence="1">
    <location>
        <begin position="108"/>
        <end position="131"/>
    </location>
</feature>
<proteinExistence type="predicted"/>
<evidence type="ECO:0000256" key="2">
    <source>
        <dbReference type="SAM" id="Phobius"/>
    </source>
</evidence>
<dbReference type="AlphaFoldDB" id="A0AA39YDS6"/>
<dbReference type="Gene3D" id="2.120.10.70">
    <property type="entry name" value="Fucose-specific lectin"/>
    <property type="match status" value="1"/>
</dbReference>
<evidence type="ECO:0000256" key="1">
    <source>
        <dbReference type="SAM" id="MobiDB-lite"/>
    </source>
</evidence>
<name>A0AA39YDS6_9PEZI</name>
<sequence length="452" mass="47996">MAQEYSTLEVYRPEASPLPEAVPGQFYDPKFADAKQPPRYSSLPQVIDSTPPEVYYTQGSTLPPPAPNDQSEQDRTVCGLKRKTFWILFAVLLVIIIAAAVGGGVGGALSSKKKSSPPSSSNSTTTTTSDPILPNSRIAAINYTDASNVVHHRVYFQGASLALYQSDFSAATNDWTVSPVNVTSNVTALQGTALSAYAYYHSATDVDFHVYFVDASDGTSVREFYSTLSNATWILGDGDARHVARQNSTLASYGRACSACSSSNFYIYEGPDGDGTADAAFRTGASSWPSAEFLTGVVEGSAIATAPVPPVAGNANAQVAVYWNNGELREMYYNGSAWVYTGGPSGTELDAGSGIAALTQNVDDVLFVQVLTTSNAVTMDMWNGSAAEWSSRSAGLGAFDNVVVRSPIAVNQLGMIYMWMDAGNGSTLAEWKMTNDGTDVSFEKVGPVGLEM</sequence>
<keyword evidence="4" id="KW-1185">Reference proteome</keyword>
<keyword evidence="2" id="KW-1133">Transmembrane helix</keyword>
<feature type="region of interest" description="Disordered" evidence="1">
    <location>
        <begin position="16"/>
        <end position="74"/>
    </location>
</feature>
<accession>A0AA39YDS6</accession>
<evidence type="ECO:0000313" key="4">
    <source>
        <dbReference type="Proteomes" id="UP001175001"/>
    </source>
</evidence>
<keyword evidence="2" id="KW-0472">Membrane</keyword>
<feature type="compositionally biased region" description="Low complexity" evidence="1">
    <location>
        <begin position="116"/>
        <end position="131"/>
    </location>
</feature>
<dbReference type="Proteomes" id="UP001175001">
    <property type="component" value="Unassembled WGS sequence"/>
</dbReference>
<feature type="transmembrane region" description="Helical" evidence="2">
    <location>
        <begin position="85"/>
        <end position="109"/>
    </location>
</feature>
<evidence type="ECO:0008006" key="5">
    <source>
        <dbReference type="Google" id="ProtNLM"/>
    </source>
</evidence>
<gene>
    <name evidence="3" type="ORF">DIS24_g6756</name>
</gene>
<protein>
    <recommendedName>
        <fullName evidence="5">Fucose-specific lectin</fullName>
    </recommendedName>
</protein>
<dbReference type="EMBL" id="JAUJDW010000035">
    <property type="protein sequence ID" value="KAK0650499.1"/>
    <property type="molecule type" value="Genomic_DNA"/>
</dbReference>
<evidence type="ECO:0000313" key="3">
    <source>
        <dbReference type="EMBL" id="KAK0650499.1"/>
    </source>
</evidence>